<feature type="region of interest" description="Disordered" evidence="3">
    <location>
        <begin position="182"/>
        <end position="270"/>
    </location>
</feature>
<keyword evidence="5" id="KW-1185">Reference proteome</keyword>
<name>A0ABR3N3Q1_9TELE</name>
<dbReference type="EMBL" id="JAYMGO010000007">
    <property type="protein sequence ID" value="KAL1271559.1"/>
    <property type="molecule type" value="Genomic_DNA"/>
</dbReference>
<dbReference type="Proteomes" id="UP001558613">
    <property type="component" value="Unassembled WGS sequence"/>
</dbReference>
<organism evidence="4 5">
    <name type="scientific">Cirrhinus molitorella</name>
    <name type="common">mud carp</name>
    <dbReference type="NCBI Taxonomy" id="172907"/>
    <lineage>
        <taxon>Eukaryota</taxon>
        <taxon>Metazoa</taxon>
        <taxon>Chordata</taxon>
        <taxon>Craniata</taxon>
        <taxon>Vertebrata</taxon>
        <taxon>Euteleostomi</taxon>
        <taxon>Actinopterygii</taxon>
        <taxon>Neopterygii</taxon>
        <taxon>Teleostei</taxon>
        <taxon>Ostariophysi</taxon>
        <taxon>Cypriniformes</taxon>
        <taxon>Cyprinidae</taxon>
        <taxon>Labeoninae</taxon>
        <taxon>Labeonini</taxon>
        <taxon>Cirrhinus</taxon>
    </lineage>
</organism>
<feature type="compositionally biased region" description="Polar residues" evidence="3">
    <location>
        <begin position="222"/>
        <end position="231"/>
    </location>
</feature>
<keyword evidence="1" id="KW-0880">Kelch repeat</keyword>
<dbReference type="PANTHER" id="PTHR46093:SF19">
    <property type="entry name" value="RAB9 EFFECTOR PROTEIN WITH KELCH MOTIFS-LIKE"/>
    <property type="match status" value="1"/>
</dbReference>
<proteinExistence type="predicted"/>
<accession>A0ABR3N3Q1</accession>
<dbReference type="InterPro" id="IPR015915">
    <property type="entry name" value="Kelch-typ_b-propeller"/>
</dbReference>
<evidence type="ECO:0000313" key="5">
    <source>
        <dbReference type="Proteomes" id="UP001558613"/>
    </source>
</evidence>
<evidence type="ECO:0008006" key="6">
    <source>
        <dbReference type="Google" id="ProtNLM"/>
    </source>
</evidence>
<protein>
    <recommendedName>
        <fullName evidence="6">Kelch repeat-containing protein</fullName>
    </recommendedName>
</protein>
<evidence type="ECO:0000256" key="3">
    <source>
        <dbReference type="SAM" id="MobiDB-lite"/>
    </source>
</evidence>
<dbReference type="InterPro" id="IPR006652">
    <property type="entry name" value="Kelch_1"/>
</dbReference>
<gene>
    <name evidence="4" type="ORF">QQF64_030575</name>
</gene>
<comment type="caution">
    <text evidence="4">The sequence shown here is derived from an EMBL/GenBank/DDBJ whole genome shotgun (WGS) entry which is preliminary data.</text>
</comment>
<sequence>MKSFIHWPTSLVNQQCNNRKTVIFFYVIGRQHYVPAHSPNHRASECQLKSVAMDDFGVYAIFGVDEPPQQILRRDGWQSSIDIQPSVQLIVLFSRGDWGKRESVSVELADERNVPINMGKLTPFNKCLSWESGEDGVWSNGATLNVKIIGGTTEFLDPGLTLLQMECTPECNAVVPAIRECPGKRKRSQGEEEEEINEGRGKENICPNASEKVTPQRRSKNNQRGGQTRLFSQKEEQAATSSSQSHKAKGKQAKNPAQNGPLDKPSGRWGQTLCPIDPQTAILIGGQGVRMQFCKDPIWKLCTEDLSWVPAETLAEGPTPEARIGHTATYDPESKRIFVFGGSKHKKWFNDVHILDTQTWRWTLVEAQGKVPPLAYHSCSMFRGELFVFGGVFPRPHPEPDGCSDSIYIFNPEMAIWYQPIVNGEKPAPRSGHSACVMQGRIFLFGGWDTPVCFNDMFMLDLGLMEFSAVKTSGTAPSPRSWHGCAVLSESSFLIHGGYNGNNALNDAFIFNTDTSCWSSLTLPQLNSVPRAGHSIITMPTTCKQGSIDEQEELPESAPQTLLVFGGGDNEGSFFSDLFTIPVEELRD</sequence>
<evidence type="ECO:0000313" key="4">
    <source>
        <dbReference type="EMBL" id="KAL1271559.1"/>
    </source>
</evidence>
<dbReference type="Gene3D" id="2.120.10.80">
    <property type="entry name" value="Kelch-type beta propeller"/>
    <property type="match status" value="2"/>
</dbReference>
<dbReference type="SUPFAM" id="SSF117281">
    <property type="entry name" value="Kelch motif"/>
    <property type="match status" value="2"/>
</dbReference>
<evidence type="ECO:0000256" key="1">
    <source>
        <dbReference type="ARBA" id="ARBA00022441"/>
    </source>
</evidence>
<dbReference type="Pfam" id="PF13415">
    <property type="entry name" value="Beta-prop_FBX42"/>
    <property type="match status" value="1"/>
</dbReference>
<reference evidence="4 5" key="1">
    <citation type="submission" date="2023-09" db="EMBL/GenBank/DDBJ databases">
        <authorList>
            <person name="Wang M."/>
        </authorList>
    </citation>
    <scope>NUCLEOTIDE SEQUENCE [LARGE SCALE GENOMIC DNA]</scope>
    <source>
        <strain evidence="4">GT-2023</strain>
        <tissue evidence="4">Liver</tissue>
    </source>
</reference>
<evidence type="ECO:0000256" key="2">
    <source>
        <dbReference type="ARBA" id="ARBA00022737"/>
    </source>
</evidence>
<dbReference type="PANTHER" id="PTHR46093">
    <property type="entry name" value="ACYL-COA-BINDING DOMAIN-CONTAINING PROTEIN 5"/>
    <property type="match status" value="1"/>
</dbReference>
<dbReference type="SMART" id="SM00612">
    <property type="entry name" value="Kelch"/>
    <property type="match status" value="3"/>
</dbReference>
<keyword evidence="2" id="KW-0677">Repeat</keyword>